<dbReference type="GO" id="GO:0005737">
    <property type="term" value="C:cytoplasm"/>
    <property type="evidence" value="ECO:0007669"/>
    <property type="project" value="TreeGrafter"/>
</dbReference>
<sequence>MAAQSQAAEELEQYLEGVDNGQGQSLLVPEGAFKGWLPRVLYTYTLDTLHLPFLRLLSFPVGGTALGNLTSMKTFHAVGNYLFRLPSCFVQCYHIVSLDLSFNHFTEIPQPVFSLNKLEELNFAHNDIEEVSDHIGQLVSLRELDLAGNTLSTLPLDIAKCRRIQRLDLSGKFYPRGQMKQFPDGVCFLFELTDLNLSWQQIERIPDEFGKLKHLQRLNLKGNHLLYVSPEISKCSKLQSVNLAGALRLCSQIPAALFGLEDLQALNLGDNFFTEIPEEVCGLCRLTSLVMQRNALLRLPDNLFQLRHLDHLELSENYLEALPPSVGHLKRLTYLGLDRNRLKEIPDELCRVNSLVTLALGSNQLTKVPENIYHLSKLKELMLENNKLTELPLLLDRLEGLLETGGLSLHGNYLRTPPQEICDQGVVPLFHFLKELRVSEARHRRKMILIGAVKAGKTSLRHALMLGQSKLTAEHERTWVLERHLWEPESKLRVQILDFGGHHIYQAAHHMFLTPEALHVLVFDLSRYTSDRFDECVSNWLDAIMDRAPGATILMVGTHADLCSEDEVADRCEDVIRRIQKEESNKLRELNEEIDRSRALLERPESIEARGGKFGDIGMERLQEKLSHLEKMLNTRSQLPDKVHVVSCAEGLAGVGELRETLVNTMKEAEERKLPHSWYKFLSDIQAVPDRILSMEQALDIFVEVMAAVNQSLMGMGGSADRSLHMVLKYLHATGEIVWYHDNPRLNRIVFHRPETLIEMLRAVFRHDFEQVVIFDQEFGKKAGLVLSRFAILKEDFVRRGIMTYELLHFTLLHFQLSSDALDTFISLMLKFDLCYEVNEDNDPSRVGSTHVLQFPWFFPQEPPKDLDTHWPQKLPNNTFELRFQVEFERKGPPYFFEKLSVRLQQYVSERENWKYGVLARLNQSRLLVTRQYNKLDDVTVVTAAARGSVDLQELWWLLKQTRMEMRQLLQDWPFIQPPFSLVCTHCLLHGHDDPYHYPGEVIELPMPRNTYIARWCRKHPEVDVPACFVYPLDKDYQDDIQKHMQAATDFLQACYDSVDGPPGLLSEAGLAFIAARLGFEWILLALQLGVRQETVEQIQMSPRPVVYQIIEVLRHWRDLPDNNTHRHQDGGGDNAGVQREREVDKIRKLLQTLRQDGIEKFELVEEISQRYQIDLEG</sequence>
<dbReference type="SUPFAM" id="SSF47986">
    <property type="entry name" value="DEATH domain"/>
    <property type="match status" value="1"/>
</dbReference>
<dbReference type="GO" id="GO:0007165">
    <property type="term" value="P:signal transduction"/>
    <property type="evidence" value="ECO:0007669"/>
    <property type="project" value="InterPro"/>
</dbReference>
<dbReference type="InterPro" id="IPR020859">
    <property type="entry name" value="ROC"/>
</dbReference>
<dbReference type="CDD" id="cd01670">
    <property type="entry name" value="Death"/>
    <property type="match status" value="1"/>
</dbReference>
<proteinExistence type="predicted"/>
<evidence type="ECO:0000256" key="2">
    <source>
        <dbReference type="ARBA" id="ARBA00022737"/>
    </source>
</evidence>
<evidence type="ECO:0000313" key="8">
    <source>
        <dbReference type="Proteomes" id="UP001374579"/>
    </source>
</evidence>
<protein>
    <recommendedName>
        <fullName evidence="9">Malignant fibrous histiocytoma-amplified sequence 1 homolog</fullName>
    </recommendedName>
</protein>
<keyword evidence="4" id="KW-0175">Coiled coil</keyword>
<dbReference type="InterPro" id="IPR011029">
    <property type="entry name" value="DEATH-like_dom_sf"/>
</dbReference>
<keyword evidence="3" id="KW-0547">Nucleotide-binding</keyword>
<evidence type="ECO:0000256" key="1">
    <source>
        <dbReference type="ARBA" id="ARBA00022614"/>
    </source>
</evidence>
<dbReference type="Gene3D" id="3.80.10.10">
    <property type="entry name" value="Ribonuclease Inhibitor"/>
    <property type="match status" value="2"/>
</dbReference>
<dbReference type="PANTHER" id="PTHR48051:SF30">
    <property type="entry name" value="NON-SPECIFIC SERINE_THREONINE PROTEIN KINASE"/>
    <property type="match status" value="1"/>
</dbReference>
<dbReference type="Gene3D" id="3.40.50.300">
    <property type="entry name" value="P-loop containing nucleotide triphosphate hydrolases"/>
    <property type="match status" value="1"/>
</dbReference>
<dbReference type="PROSITE" id="PS50017">
    <property type="entry name" value="DEATH_DOMAIN"/>
    <property type="match status" value="1"/>
</dbReference>
<dbReference type="PROSITE" id="PS51424">
    <property type="entry name" value="ROC"/>
    <property type="match status" value="1"/>
</dbReference>
<keyword evidence="1" id="KW-0433">Leucine-rich repeat</keyword>
<evidence type="ECO:0000256" key="3">
    <source>
        <dbReference type="ARBA" id="ARBA00022741"/>
    </source>
</evidence>
<evidence type="ECO:0000256" key="4">
    <source>
        <dbReference type="SAM" id="Coils"/>
    </source>
</evidence>
<dbReference type="InterPro" id="IPR050216">
    <property type="entry name" value="LRR_domain-containing"/>
</dbReference>
<dbReference type="SMART" id="SM00369">
    <property type="entry name" value="LRR_TYP"/>
    <property type="match status" value="10"/>
</dbReference>
<evidence type="ECO:0000259" key="5">
    <source>
        <dbReference type="PROSITE" id="PS50017"/>
    </source>
</evidence>
<evidence type="ECO:0008006" key="9">
    <source>
        <dbReference type="Google" id="ProtNLM"/>
    </source>
</evidence>
<dbReference type="GO" id="GO:0009966">
    <property type="term" value="P:regulation of signal transduction"/>
    <property type="evidence" value="ECO:0007669"/>
    <property type="project" value="UniProtKB-ARBA"/>
</dbReference>
<feature type="domain" description="Death" evidence="5">
    <location>
        <begin position="1067"/>
        <end position="1125"/>
    </location>
</feature>
<dbReference type="SUPFAM" id="SSF52540">
    <property type="entry name" value="P-loop containing nucleoside triphosphate hydrolases"/>
    <property type="match status" value="1"/>
</dbReference>
<dbReference type="Pfam" id="PF13855">
    <property type="entry name" value="LRR_8"/>
    <property type="match status" value="2"/>
</dbReference>
<organism evidence="7 8">
    <name type="scientific">Littorina saxatilis</name>
    <dbReference type="NCBI Taxonomy" id="31220"/>
    <lineage>
        <taxon>Eukaryota</taxon>
        <taxon>Metazoa</taxon>
        <taxon>Spiralia</taxon>
        <taxon>Lophotrochozoa</taxon>
        <taxon>Mollusca</taxon>
        <taxon>Gastropoda</taxon>
        <taxon>Caenogastropoda</taxon>
        <taxon>Littorinimorpha</taxon>
        <taxon>Littorinoidea</taxon>
        <taxon>Littorinidae</taxon>
        <taxon>Littorina</taxon>
    </lineage>
</organism>
<dbReference type="AlphaFoldDB" id="A0AAN9BXM8"/>
<dbReference type="SUPFAM" id="SSF52058">
    <property type="entry name" value="L domain-like"/>
    <property type="match status" value="1"/>
</dbReference>
<dbReference type="InterPro" id="IPR000488">
    <property type="entry name" value="Death_dom"/>
</dbReference>
<dbReference type="InterPro" id="IPR027417">
    <property type="entry name" value="P-loop_NTPase"/>
</dbReference>
<feature type="domain" description="Roc" evidence="6">
    <location>
        <begin position="438"/>
        <end position="669"/>
    </location>
</feature>
<name>A0AAN9BXM8_9CAEN</name>
<dbReference type="PANTHER" id="PTHR48051">
    <property type="match status" value="1"/>
</dbReference>
<dbReference type="PROSITE" id="PS51450">
    <property type="entry name" value="LRR"/>
    <property type="match status" value="2"/>
</dbReference>
<reference evidence="7 8" key="1">
    <citation type="submission" date="2024-02" db="EMBL/GenBank/DDBJ databases">
        <title>Chromosome-scale genome assembly of the rough periwinkle Littorina saxatilis.</title>
        <authorList>
            <person name="De Jode A."/>
            <person name="Faria R."/>
            <person name="Formenti G."/>
            <person name="Sims Y."/>
            <person name="Smith T.P."/>
            <person name="Tracey A."/>
            <person name="Wood J.M.D."/>
            <person name="Zagrodzka Z.B."/>
            <person name="Johannesson K."/>
            <person name="Butlin R.K."/>
            <person name="Leder E.H."/>
        </authorList>
    </citation>
    <scope>NUCLEOTIDE SEQUENCE [LARGE SCALE GENOMIC DNA]</scope>
    <source>
        <strain evidence="7">Snail1</strain>
        <tissue evidence="7">Muscle</tissue>
    </source>
</reference>
<evidence type="ECO:0000313" key="7">
    <source>
        <dbReference type="EMBL" id="KAK7113399.1"/>
    </source>
</evidence>
<dbReference type="GO" id="GO:0000166">
    <property type="term" value="F:nucleotide binding"/>
    <property type="evidence" value="ECO:0007669"/>
    <property type="project" value="UniProtKB-KW"/>
</dbReference>
<dbReference type="Pfam" id="PF08477">
    <property type="entry name" value="Roc"/>
    <property type="match status" value="1"/>
</dbReference>
<dbReference type="Gene3D" id="3.30.70.1390">
    <property type="entry name" value="ROC domain from the Parkinson's disease-associated leucine-rich repeat kinase 2"/>
    <property type="match status" value="1"/>
</dbReference>
<keyword evidence="2" id="KW-0677">Repeat</keyword>
<keyword evidence="8" id="KW-1185">Reference proteome</keyword>
<dbReference type="SMART" id="SM00364">
    <property type="entry name" value="LRR_BAC"/>
    <property type="match status" value="6"/>
</dbReference>
<dbReference type="Proteomes" id="UP001374579">
    <property type="component" value="Unassembled WGS sequence"/>
</dbReference>
<dbReference type="InterPro" id="IPR003591">
    <property type="entry name" value="Leu-rich_rpt_typical-subtyp"/>
</dbReference>
<gene>
    <name evidence="7" type="ORF">V1264_012695</name>
</gene>
<dbReference type="InterPro" id="IPR001611">
    <property type="entry name" value="Leu-rich_rpt"/>
</dbReference>
<comment type="caution">
    <text evidence="7">The sequence shown here is derived from an EMBL/GenBank/DDBJ whole genome shotgun (WGS) entry which is preliminary data.</text>
</comment>
<evidence type="ECO:0000259" key="6">
    <source>
        <dbReference type="PROSITE" id="PS51424"/>
    </source>
</evidence>
<dbReference type="EMBL" id="JBAMIC010000002">
    <property type="protein sequence ID" value="KAK7113399.1"/>
    <property type="molecule type" value="Genomic_DNA"/>
</dbReference>
<dbReference type="Gene3D" id="1.10.533.10">
    <property type="entry name" value="Death Domain, Fas"/>
    <property type="match status" value="1"/>
</dbReference>
<accession>A0AAN9BXM8</accession>
<feature type="coiled-coil region" evidence="4">
    <location>
        <begin position="580"/>
        <end position="639"/>
    </location>
</feature>
<dbReference type="InterPro" id="IPR032675">
    <property type="entry name" value="LRR_dom_sf"/>
</dbReference>